<dbReference type="AlphaFoldDB" id="A0AB34U4B8"/>
<keyword evidence="1" id="KW-0812">Transmembrane</keyword>
<evidence type="ECO:0000313" key="3">
    <source>
        <dbReference type="EMBL" id="KPX53068.1"/>
    </source>
</evidence>
<keyword evidence="1" id="KW-0472">Membrane</keyword>
<gene>
    <name evidence="3" type="ORF">ALO67_03603</name>
</gene>
<feature type="transmembrane region" description="Helical" evidence="1">
    <location>
        <begin position="53"/>
        <end position="71"/>
    </location>
</feature>
<feature type="transmembrane region" description="Helical" evidence="1">
    <location>
        <begin position="152"/>
        <end position="169"/>
    </location>
</feature>
<dbReference type="Pfam" id="PF11862">
    <property type="entry name" value="DUF3382"/>
    <property type="match status" value="1"/>
</dbReference>
<dbReference type="InterPro" id="IPR043428">
    <property type="entry name" value="LivM-like"/>
</dbReference>
<comment type="caution">
    <text evidence="3">The sequence shown here is derived from an EMBL/GenBank/DDBJ whole genome shotgun (WGS) entry which is preliminary data.</text>
</comment>
<keyword evidence="1" id="KW-1133">Transmembrane helix</keyword>
<evidence type="ECO:0000259" key="2">
    <source>
        <dbReference type="Pfam" id="PF11862"/>
    </source>
</evidence>
<dbReference type="PANTHER" id="PTHR30482:SF20">
    <property type="entry name" value="HIGH-AFFINITY BRANCHED-CHAIN AMINO ACID TRANSPORT SYSTEM PERMEASE PROTEIN LIVM"/>
    <property type="match status" value="1"/>
</dbReference>
<evidence type="ECO:0000313" key="4">
    <source>
        <dbReference type="Proteomes" id="UP000050545"/>
    </source>
</evidence>
<protein>
    <submittedName>
        <fullName evidence="3">High-affinity branched-chain amino acid ABC transporter permease BraE</fullName>
    </submittedName>
</protein>
<dbReference type="InterPro" id="IPR021807">
    <property type="entry name" value="LivHM_N"/>
</dbReference>
<dbReference type="EMBL" id="LJQN01000115">
    <property type="protein sequence ID" value="KPX53068.1"/>
    <property type="molecule type" value="Genomic_DNA"/>
</dbReference>
<name>A0AB34U4B8_PSEA0</name>
<dbReference type="GO" id="GO:0015658">
    <property type="term" value="F:branched-chain amino acid transmembrane transporter activity"/>
    <property type="evidence" value="ECO:0007669"/>
    <property type="project" value="InterPro"/>
</dbReference>
<dbReference type="GO" id="GO:0005886">
    <property type="term" value="C:plasma membrane"/>
    <property type="evidence" value="ECO:0007669"/>
    <property type="project" value="TreeGrafter"/>
</dbReference>
<feature type="transmembrane region" description="Helical" evidence="1">
    <location>
        <begin position="101"/>
        <end position="119"/>
    </location>
</feature>
<dbReference type="PANTHER" id="PTHR30482">
    <property type="entry name" value="HIGH-AFFINITY BRANCHED-CHAIN AMINO ACID TRANSPORT SYSTEM PERMEASE"/>
    <property type="match status" value="1"/>
</dbReference>
<feature type="transmembrane region" description="Helical" evidence="1">
    <location>
        <begin position="20"/>
        <end position="41"/>
    </location>
</feature>
<feature type="domain" description="High-affinity branched-chain amino acid transport system permease LivHM N-terminal" evidence="2">
    <location>
        <begin position="17"/>
        <end position="115"/>
    </location>
</feature>
<organism evidence="3 4">
    <name type="scientific">Pseudomonas amygdali pv. hibisci</name>
    <dbReference type="NCBI Taxonomy" id="251723"/>
    <lineage>
        <taxon>Bacteria</taxon>
        <taxon>Pseudomonadati</taxon>
        <taxon>Pseudomonadota</taxon>
        <taxon>Gammaproteobacteria</taxon>
        <taxon>Pseudomonadales</taxon>
        <taxon>Pseudomonadaceae</taxon>
        <taxon>Pseudomonas</taxon>
        <taxon>Pseudomonas amygdali</taxon>
    </lineage>
</organism>
<reference evidence="3 4" key="1">
    <citation type="submission" date="2015-09" db="EMBL/GenBank/DDBJ databases">
        <title>Genome announcement of multiple Pseudomonas syringae strains.</title>
        <authorList>
            <person name="Thakur S."/>
            <person name="Wang P.W."/>
            <person name="Gong Y."/>
            <person name="Weir B.S."/>
            <person name="Guttman D.S."/>
        </authorList>
    </citation>
    <scope>NUCLEOTIDE SEQUENCE [LARGE SCALE GENOMIC DNA]</scope>
    <source>
        <strain evidence="3 4">ICMP9623</strain>
    </source>
</reference>
<feature type="transmembrane region" description="Helical" evidence="1">
    <location>
        <begin position="126"/>
        <end position="146"/>
    </location>
</feature>
<dbReference type="Proteomes" id="UP000050545">
    <property type="component" value="Unassembled WGS sequence"/>
</dbReference>
<evidence type="ECO:0000256" key="1">
    <source>
        <dbReference type="SAM" id="Phobius"/>
    </source>
</evidence>
<sequence length="170" mass="18187">MSAPVAAPVVKPVEIKKSLIDAVVAGLLALIVFGPIVGIVLDGYSFNLQPTRVAWLVAVVMVGRFLISLFLQTPKGIRVSQSFESADSGVHVLKPDHKSRLYWIIPLLIVIAIVFPIFANKYILTVVILGLIYVLLGLGLNIVVGLAGLLDLGYVAFYAIGAYGLALGYL</sequence>
<proteinExistence type="predicted"/>
<accession>A0AB34U4B8</accession>